<evidence type="ECO:0000313" key="1">
    <source>
        <dbReference type="EMBL" id="KUN58160.1"/>
    </source>
</evidence>
<reference evidence="1 2" key="1">
    <citation type="submission" date="2015-10" db="EMBL/GenBank/DDBJ databases">
        <title>Draft genome sequence of Streptomyces canus DSM 40017, type strain for the species Streptomyces canus.</title>
        <authorList>
            <person name="Ruckert C."/>
            <person name="Winkler A."/>
            <person name="Kalinowski J."/>
            <person name="Kampfer P."/>
            <person name="Glaeser S."/>
        </authorList>
    </citation>
    <scope>NUCLEOTIDE SEQUENCE [LARGE SCALE GENOMIC DNA]</scope>
    <source>
        <strain evidence="1 2">DSM 40017</strain>
    </source>
</reference>
<organism evidence="1 2">
    <name type="scientific">Streptomyces canus</name>
    <dbReference type="NCBI Taxonomy" id="58343"/>
    <lineage>
        <taxon>Bacteria</taxon>
        <taxon>Bacillati</taxon>
        <taxon>Actinomycetota</taxon>
        <taxon>Actinomycetes</taxon>
        <taxon>Kitasatosporales</taxon>
        <taxon>Streptomycetaceae</taxon>
        <taxon>Streptomyces</taxon>
        <taxon>Streptomyces aurantiacus group</taxon>
    </lineage>
</organism>
<name>A0A101RM49_9ACTN</name>
<protein>
    <submittedName>
        <fullName evidence="1">Uncharacterized protein</fullName>
    </submittedName>
</protein>
<dbReference type="Proteomes" id="UP000053669">
    <property type="component" value="Unassembled WGS sequence"/>
</dbReference>
<proteinExistence type="predicted"/>
<comment type="caution">
    <text evidence="1">The sequence shown here is derived from an EMBL/GenBank/DDBJ whole genome shotgun (WGS) entry which is preliminary data.</text>
</comment>
<gene>
    <name evidence="1" type="ORF">AQJ46_43940</name>
</gene>
<accession>A0A101RM49</accession>
<sequence>MGDGARFDARLAKDAREGIGVSGEVKARGCGMVLCPYGEGVPGLVEYAQGLSHHRCAQGW</sequence>
<dbReference type="AlphaFoldDB" id="A0A101RM49"/>
<evidence type="ECO:0000313" key="2">
    <source>
        <dbReference type="Proteomes" id="UP000053669"/>
    </source>
</evidence>
<dbReference type="EMBL" id="LMWU01000064">
    <property type="protein sequence ID" value="KUN58160.1"/>
    <property type="molecule type" value="Genomic_DNA"/>
</dbReference>